<name>A0AAD1RF43_PELCU</name>
<organism evidence="1 2">
    <name type="scientific">Pelobates cultripes</name>
    <name type="common">Western spadefoot toad</name>
    <dbReference type="NCBI Taxonomy" id="61616"/>
    <lineage>
        <taxon>Eukaryota</taxon>
        <taxon>Metazoa</taxon>
        <taxon>Chordata</taxon>
        <taxon>Craniata</taxon>
        <taxon>Vertebrata</taxon>
        <taxon>Euteleostomi</taxon>
        <taxon>Amphibia</taxon>
        <taxon>Batrachia</taxon>
        <taxon>Anura</taxon>
        <taxon>Pelobatoidea</taxon>
        <taxon>Pelobatidae</taxon>
        <taxon>Pelobates</taxon>
    </lineage>
</organism>
<accession>A0AAD1RF43</accession>
<reference evidence="1" key="1">
    <citation type="submission" date="2022-03" db="EMBL/GenBank/DDBJ databases">
        <authorList>
            <person name="Alioto T."/>
            <person name="Alioto T."/>
            <person name="Gomez Garrido J."/>
        </authorList>
    </citation>
    <scope>NUCLEOTIDE SEQUENCE</scope>
</reference>
<proteinExistence type="predicted"/>
<sequence length="54" mass="6144">MEDFLDRAGALVETTETLSITEEKALSVLWPRSSQDLPHTHTAKDLYNDLSRLK</sequence>
<protein>
    <submittedName>
        <fullName evidence="1">Uncharacterized protein</fullName>
    </submittedName>
</protein>
<evidence type="ECO:0000313" key="1">
    <source>
        <dbReference type="EMBL" id="CAH2251894.1"/>
    </source>
</evidence>
<dbReference type="EMBL" id="OW240913">
    <property type="protein sequence ID" value="CAH2251894.1"/>
    <property type="molecule type" value="Genomic_DNA"/>
</dbReference>
<gene>
    <name evidence="1" type="ORF">PECUL_23A033414</name>
</gene>
<feature type="non-terminal residue" evidence="1">
    <location>
        <position position="54"/>
    </location>
</feature>
<dbReference type="AlphaFoldDB" id="A0AAD1RF43"/>
<evidence type="ECO:0000313" key="2">
    <source>
        <dbReference type="Proteomes" id="UP001295444"/>
    </source>
</evidence>
<dbReference type="Proteomes" id="UP001295444">
    <property type="component" value="Chromosome 02"/>
</dbReference>
<keyword evidence="2" id="KW-1185">Reference proteome</keyword>